<name>A0ABU7KSH7_9ACTN</name>
<gene>
    <name evidence="8" type="ORF">Q8A49_17305</name>
</gene>
<feature type="domain" description="DarT" evidence="7">
    <location>
        <begin position="8"/>
        <end position="216"/>
    </location>
</feature>
<evidence type="ECO:0000256" key="6">
    <source>
        <dbReference type="PROSITE-ProRule" id="PRU01362"/>
    </source>
</evidence>
<keyword evidence="2 6" id="KW-0328">Glycosyltransferase</keyword>
<evidence type="ECO:0000256" key="3">
    <source>
        <dbReference type="ARBA" id="ARBA00022679"/>
    </source>
</evidence>
<proteinExistence type="inferred from homology"/>
<keyword evidence="1 6" id="KW-1277">Toxin-antitoxin system</keyword>
<keyword evidence="3 6" id="KW-0808">Transferase</keyword>
<feature type="binding site" evidence="6">
    <location>
        <begin position="12"/>
        <end position="14"/>
    </location>
    <ligand>
        <name>NAD(+)</name>
        <dbReference type="ChEBI" id="CHEBI:57540"/>
    </ligand>
</feature>
<organism evidence="8 9">
    <name type="scientific">Nocardiopsis tropica</name>
    <dbReference type="NCBI Taxonomy" id="109330"/>
    <lineage>
        <taxon>Bacteria</taxon>
        <taxon>Bacillati</taxon>
        <taxon>Actinomycetota</taxon>
        <taxon>Actinomycetes</taxon>
        <taxon>Streptosporangiales</taxon>
        <taxon>Nocardiopsidaceae</taxon>
        <taxon>Nocardiopsis</taxon>
    </lineage>
</organism>
<accession>A0ABU7KSH7</accession>
<dbReference type="EMBL" id="JAUUCC010000043">
    <property type="protein sequence ID" value="MEE2052260.1"/>
    <property type="molecule type" value="Genomic_DNA"/>
</dbReference>
<keyword evidence="4 6" id="KW-0548">Nucleotidyltransferase</keyword>
<keyword evidence="5 6" id="KW-0238">DNA-binding</keyword>
<feature type="active site" evidence="6">
    <location>
        <position position="169"/>
    </location>
</feature>
<evidence type="ECO:0000256" key="2">
    <source>
        <dbReference type="ARBA" id="ARBA00022676"/>
    </source>
</evidence>
<evidence type="ECO:0000256" key="1">
    <source>
        <dbReference type="ARBA" id="ARBA00022649"/>
    </source>
</evidence>
<evidence type="ECO:0000313" key="8">
    <source>
        <dbReference type="EMBL" id="MEE2052260.1"/>
    </source>
</evidence>
<dbReference type="RefSeq" id="WP_330159302.1">
    <property type="nucleotide sequence ID" value="NZ_BAAAJA010000012.1"/>
</dbReference>
<comment type="similarity">
    <text evidence="6">Belongs to the DarT ADP-ribosyltransferase family.</text>
</comment>
<comment type="caution">
    <text evidence="6">Lacks conserved residue(s) required for the propagation of feature annotation.</text>
</comment>
<reference evidence="8 9" key="1">
    <citation type="submission" date="2023-07" db="EMBL/GenBank/DDBJ databases">
        <authorList>
            <person name="Girao M."/>
            <person name="Carvalho M.F."/>
        </authorList>
    </citation>
    <scope>NUCLEOTIDE SEQUENCE [LARGE SCALE GENOMIC DNA]</scope>
    <source>
        <strain evidence="8 9">66/93</strain>
    </source>
</reference>
<dbReference type="Proteomes" id="UP001348641">
    <property type="component" value="Unassembled WGS sequence"/>
</dbReference>
<comment type="caution">
    <text evidence="8">The sequence shown here is derived from an EMBL/GenBank/DDBJ whole genome shotgun (WGS) entry which is preliminary data.</text>
</comment>
<evidence type="ECO:0000256" key="4">
    <source>
        <dbReference type="ARBA" id="ARBA00022695"/>
    </source>
</evidence>
<feature type="binding site" evidence="6">
    <location>
        <position position="52"/>
    </location>
    <ligand>
        <name>NAD(+)</name>
        <dbReference type="ChEBI" id="CHEBI:57540"/>
    </ligand>
</feature>
<evidence type="ECO:0000259" key="7">
    <source>
        <dbReference type="PROSITE" id="PS52018"/>
    </source>
</evidence>
<protein>
    <submittedName>
        <fullName evidence="8">DUF4433 domain-containing protein</fullName>
    </submittedName>
</protein>
<dbReference type="InterPro" id="IPR029494">
    <property type="entry name" value="DarT"/>
</dbReference>
<dbReference type="PROSITE" id="PS52018">
    <property type="entry name" value="DART"/>
    <property type="match status" value="1"/>
</dbReference>
<evidence type="ECO:0000256" key="5">
    <source>
        <dbReference type="ARBA" id="ARBA00023125"/>
    </source>
</evidence>
<feature type="active site" description="Proton acceptor" evidence="6">
    <location>
        <position position="52"/>
    </location>
</feature>
<evidence type="ECO:0000313" key="9">
    <source>
        <dbReference type="Proteomes" id="UP001348641"/>
    </source>
</evidence>
<comment type="catalytic activity">
    <reaction evidence="6">
        <text>a thymidine in DNA + NAD(+) = an N-(ADP-alpha-D-ribosyl)-thymidine in DNA + nicotinamide + H(+)</text>
        <dbReference type="Rhea" id="RHEA:71651"/>
        <dbReference type="Rhea" id="RHEA-COMP:13556"/>
        <dbReference type="Rhea" id="RHEA-COMP:18051"/>
        <dbReference type="ChEBI" id="CHEBI:15378"/>
        <dbReference type="ChEBI" id="CHEBI:17154"/>
        <dbReference type="ChEBI" id="CHEBI:57540"/>
        <dbReference type="ChEBI" id="CHEBI:137386"/>
        <dbReference type="ChEBI" id="CHEBI:191199"/>
    </reaction>
</comment>
<dbReference type="Pfam" id="PF14487">
    <property type="entry name" value="DarT"/>
    <property type="match status" value="1"/>
</dbReference>
<sequence>MTARTIPTKVTHFTHVDHLATVIERGLLSDTAAQAAGVLTTEVGNLGIKDRRRQSAVPVPPGGAVADHVPFYFAPRSPMMFSISKGNVPSYKGGTARLIYLVTTLERLHELGHRPVLTDRNAALNYTEYRVFDPPDLIDDDFIDWGLMSQNYWNNTLDEPQRMERRMAEALVHERVSWEAITMIGTRSQVVADEVLAILAVTQSDVPVHIQPDWYF</sequence>